<evidence type="ECO:0000256" key="4">
    <source>
        <dbReference type="SAM" id="Phobius"/>
    </source>
</evidence>
<dbReference type="CDD" id="cd05827">
    <property type="entry name" value="Sortase_C"/>
    <property type="match status" value="1"/>
</dbReference>
<reference evidence="5 22" key="8">
    <citation type="submission" date="2019-10" db="EMBL/GenBank/DDBJ databases">
        <title>Evolutionary dynamics of vancomycin-resistant Enterococcus faecium during gastrointestinal tract colonization and bloodstream infection in immunocompromised pediatric patients.</title>
        <authorList>
            <person name="Chilambi G.S."/>
            <person name="Nordstrom H.R."/>
            <person name="Evans D.R."/>
            <person name="Ferrolino J."/>
            <person name="Hayden R.T."/>
            <person name="Maron G.M."/>
            <person name="Vo A.N."/>
            <person name="Gilmore M.S."/>
            <person name="Wolf J."/>
            <person name="Rosch J.W."/>
            <person name="Van Tyne D."/>
        </authorList>
    </citation>
    <scope>NUCLEOTIDE SEQUENCE [LARGE SCALE GENOMIC DNA]</scope>
    <source>
        <strain evidence="5 22">VRECG27</strain>
    </source>
</reference>
<dbReference type="Proteomes" id="UP000469871">
    <property type="component" value="Unassembled WGS sequence"/>
</dbReference>
<evidence type="ECO:0000256" key="3">
    <source>
        <dbReference type="SAM" id="MobiDB-lite"/>
    </source>
</evidence>
<evidence type="ECO:0000313" key="11">
    <source>
        <dbReference type="EMBL" id="PZM56974.1"/>
    </source>
</evidence>
<evidence type="ECO:0000256" key="2">
    <source>
        <dbReference type="PIRSR" id="PIRSR605754-1"/>
    </source>
</evidence>
<keyword evidence="4" id="KW-1133">Transmembrane helix</keyword>
<dbReference type="Gene3D" id="2.40.260.10">
    <property type="entry name" value="Sortase"/>
    <property type="match status" value="1"/>
</dbReference>
<feature type="transmembrane region" description="Helical" evidence="4">
    <location>
        <begin position="12"/>
        <end position="34"/>
    </location>
</feature>
<dbReference type="EMBL" id="JAIFOC010000197">
    <property type="protein sequence ID" value="MBX4223871.1"/>
    <property type="molecule type" value="Genomic_DNA"/>
</dbReference>
<feature type="active site" description="Proton donor/acceptor" evidence="2">
    <location>
        <position position="152"/>
    </location>
</feature>
<evidence type="ECO:0000313" key="15">
    <source>
        <dbReference type="Proteomes" id="UP000070452"/>
    </source>
</evidence>
<reference evidence="11 19" key="7">
    <citation type="submission" date="2018-05" db="EMBL/GenBank/DDBJ databases">
        <title>Vancomycin-resistant Enterococcus faecium strain from Chelyabinsk, Russia.</title>
        <authorList>
            <person name="Gostev V."/>
            <person name="Goncharov A."/>
            <person name="Kolodzhieva V."/>
            <person name="Suvorov A."/>
            <person name="Sidorenko S."/>
            <person name="Zueva L."/>
        </authorList>
    </citation>
    <scope>NUCLEOTIDE SEQUENCE [LARGE SCALE GENOMIC DNA]</scope>
    <source>
        <strain evidence="11 19">20</strain>
    </source>
</reference>
<keyword evidence="4" id="KW-0472">Membrane</keyword>
<keyword evidence="1" id="KW-0378">Hydrolase</keyword>
<dbReference type="Proteomes" id="UP000183509">
    <property type="component" value="Unassembled WGS sequence"/>
</dbReference>
<dbReference type="InterPro" id="IPR042002">
    <property type="entry name" value="Sortase_C"/>
</dbReference>
<dbReference type="EMBL" id="LRHK01000001">
    <property type="protein sequence ID" value="KWX18171.1"/>
    <property type="molecule type" value="Genomic_DNA"/>
</dbReference>
<dbReference type="Proteomes" id="UP000194737">
    <property type="component" value="Unassembled WGS sequence"/>
</dbReference>
<dbReference type="EMBL" id="FKLM01000002">
    <property type="protein sequence ID" value="SAY66270.1"/>
    <property type="molecule type" value="Genomic_DNA"/>
</dbReference>
<feature type="transmembrane region" description="Helical" evidence="4">
    <location>
        <begin position="253"/>
        <end position="275"/>
    </location>
</feature>
<keyword evidence="4" id="KW-0812">Transmembrane</keyword>
<sequence>MKQSKQKQSRRLLFRLFLLICIVVGLLIALYPFYVDSLNSFIDQKRIEQVQKRTAAEIEVQRKKMEEKNQRLTDQGFNPGTDPFNEKNRNESTTSSQLEEWLIGSINIPKIQLNISLYDRLNGRILENGAGVLQGTSFPLGGNSTHSVISAHSGLPNRRLFTELDRLENGDTFILTVLGEKLAYQVKNIQVVLPDDTSVLTISEGEDLVTLLTCTPYMINTHRLLVTGHRIPYNESVKKEEGKGNQERTMRQWFILAGTIIAVVILLVFIGRLIYQYRLSKKVLDFSFIISDSSGKPVNGSSFILKHKKKTLTRNGVPFSVQSDHHGKVKLDQLPGGTYRIVSADDPKVAVSFGIRKVKQEKIYFFEGRKLVKELQKNGFYFKINE</sequence>
<dbReference type="InterPro" id="IPR023365">
    <property type="entry name" value="Sortase_dom-sf"/>
</dbReference>
<dbReference type="Proteomes" id="UP000249070">
    <property type="component" value="Unassembled WGS sequence"/>
</dbReference>
<reference evidence="12 20" key="1">
    <citation type="submission" date="2015-06" db="EMBL/GenBank/DDBJ databases">
        <title>The Genome Sequence of Enterococcus faecium 131EA1.</title>
        <authorList>
            <consortium name="The Broad Institute Genomics Platform"/>
            <consortium name="The Broad Institute Genome Sequencing Center for Infectious Disease"/>
            <person name="Earl A.M."/>
            <person name="Van Tyne D."/>
            <person name="Lebreton F."/>
            <person name="Saavedra J.T."/>
            <person name="Gilmore M.S."/>
            <person name="Manson Mcguire A."/>
            <person name="Clock S."/>
            <person name="Crupain M."/>
            <person name="Rangan U."/>
            <person name="Young S."/>
            <person name="Abouelleil A."/>
            <person name="Cao P."/>
            <person name="Chapman S.B."/>
            <person name="Griggs A."/>
            <person name="Priest M."/>
            <person name="Shea T."/>
            <person name="Wortman J."/>
            <person name="Nusbaum C."/>
            <person name="Birren B."/>
        </authorList>
    </citation>
    <scope>NUCLEOTIDE SEQUENCE [LARGE SCALE GENOMIC DNA]</scope>
    <source>
        <strain evidence="12 20">131EA1</strain>
    </source>
</reference>
<dbReference type="EMBL" id="MVGJ01000004">
    <property type="protein sequence ID" value="OOL84038.1"/>
    <property type="molecule type" value="Genomic_DNA"/>
</dbReference>
<dbReference type="EMBL" id="PJVH01000020">
    <property type="protein sequence ID" value="RXU88625.1"/>
    <property type="molecule type" value="Genomic_DNA"/>
</dbReference>
<dbReference type="EMBL" id="JARPTX010000017">
    <property type="protein sequence ID" value="MDT2369829.1"/>
    <property type="molecule type" value="Genomic_DNA"/>
</dbReference>
<evidence type="ECO:0000313" key="12">
    <source>
        <dbReference type="EMBL" id="RBS30029.1"/>
    </source>
</evidence>
<dbReference type="GeneID" id="66453358"/>
<evidence type="ECO:0000313" key="9">
    <source>
        <dbReference type="EMBL" id="OOL84038.1"/>
    </source>
</evidence>
<reference evidence="7" key="9">
    <citation type="journal article" date="2022" name="J. Anim. Sci.">
        <title>Whole genome sequence analyses-based assessment of virulence potential and antimicrobial susceptibilities and resistance of Enterococcus faecium strains isolated from commercial swine and cattle probiotic products.</title>
        <authorList>
            <person name="Shridhar P.B."/>
            <person name="Amachawadi R.G."/>
            <person name="Tokach M."/>
            <person name="Patel I."/>
            <person name="Gangiredla J."/>
            <person name="Mammel M."/>
            <person name="Nagaraja T.G."/>
        </authorList>
    </citation>
    <scope>NUCLEOTIDE SEQUENCE</scope>
    <source>
        <strain evidence="7">EF215</strain>
    </source>
</reference>
<name>A0A132P768_ENTFC</name>
<dbReference type="EMBL" id="QHGU01000004">
    <property type="protein sequence ID" value="PZM56974.1"/>
    <property type="molecule type" value="Genomic_DNA"/>
</dbReference>
<evidence type="ECO:0000313" key="16">
    <source>
        <dbReference type="Proteomes" id="UP000183509"/>
    </source>
</evidence>
<evidence type="ECO:0000313" key="8">
    <source>
        <dbReference type="EMBL" id="MDT2369829.1"/>
    </source>
</evidence>
<dbReference type="GO" id="GO:0016787">
    <property type="term" value="F:hydrolase activity"/>
    <property type="evidence" value="ECO:0007669"/>
    <property type="project" value="UniProtKB-KW"/>
</dbReference>
<dbReference type="Proteomes" id="UP000253144">
    <property type="component" value="Unassembled WGS sequence"/>
</dbReference>
<dbReference type="SUPFAM" id="SSF63817">
    <property type="entry name" value="Sortase"/>
    <property type="match status" value="1"/>
</dbReference>
<comment type="caution">
    <text evidence="6">The sequence shown here is derived from an EMBL/GenBank/DDBJ whole genome shotgun (WGS) entry which is preliminary data.</text>
</comment>
<evidence type="ECO:0000313" key="22">
    <source>
        <dbReference type="Proteomes" id="UP000469871"/>
    </source>
</evidence>
<evidence type="ECO:0000313" key="10">
    <source>
        <dbReference type="EMBL" id="OTN98945.1"/>
    </source>
</evidence>
<dbReference type="NCBIfam" id="NF033745">
    <property type="entry name" value="class_C_sortase"/>
    <property type="match status" value="1"/>
</dbReference>
<dbReference type="Pfam" id="PF04203">
    <property type="entry name" value="Sortase"/>
    <property type="match status" value="1"/>
</dbReference>
<dbReference type="RefSeq" id="WP_002286364.1">
    <property type="nucleotide sequence ID" value="NZ_AP022341.1"/>
</dbReference>
<dbReference type="NCBIfam" id="TIGR01076">
    <property type="entry name" value="sortase_fam"/>
    <property type="match status" value="1"/>
</dbReference>
<evidence type="ECO:0000313" key="6">
    <source>
        <dbReference type="EMBL" id="KWX18171.1"/>
    </source>
</evidence>
<dbReference type="Proteomes" id="UP001139644">
    <property type="component" value="Unassembled WGS sequence"/>
</dbReference>
<gene>
    <name evidence="10" type="ORF">A5804_000428</name>
    <name evidence="6" type="ORF">AWT83_06695</name>
    <name evidence="9" type="ORF">B1P95_00860</name>
    <name evidence="13" type="ORF">CYQ77_07725</name>
    <name evidence="11" type="ORF">DKP91_01535</name>
    <name evidence="14" type="ORF">DTPHA_600186</name>
    <name evidence="12" type="ORF">EB12_01778</name>
    <name evidence="5" type="ORF">GBM73_07845</name>
    <name evidence="7" type="ORF">KYX88_13975</name>
    <name evidence="8" type="ORF">P6Z85_06600</name>
</gene>
<evidence type="ECO:0000313" key="20">
    <source>
        <dbReference type="Proteomes" id="UP000253144"/>
    </source>
</evidence>
<proteinExistence type="predicted"/>
<dbReference type="Proteomes" id="UP000191171">
    <property type="component" value="Unassembled WGS sequence"/>
</dbReference>
<evidence type="ECO:0000313" key="13">
    <source>
        <dbReference type="EMBL" id="RXU88625.1"/>
    </source>
</evidence>
<feature type="region of interest" description="Disordered" evidence="3">
    <location>
        <begin position="62"/>
        <end position="93"/>
    </location>
</feature>
<dbReference type="EMBL" id="WEFP01000001">
    <property type="protein sequence ID" value="KAB7577233.1"/>
    <property type="molecule type" value="Genomic_DNA"/>
</dbReference>
<protein>
    <submittedName>
        <fullName evidence="5 6">Sortase</fullName>
    </submittedName>
    <submittedName>
        <fullName evidence="14">Sortase family protein</fullName>
    </submittedName>
</protein>
<dbReference type="EMBL" id="NGLB01000001">
    <property type="protein sequence ID" value="OTN98945.1"/>
    <property type="molecule type" value="Genomic_DNA"/>
</dbReference>
<evidence type="ECO:0000313" key="7">
    <source>
        <dbReference type="EMBL" id="MBX4223871.1"/>
    </source>
</evidence>
<dbReference type="OMA" id="HKKLAYK"/>
<evidence type="ECO:0000313" key="21">
    <source>
        <dbReference type="Proteomes" id="UP000289562"/>
    </source>
</evidence>
<accession>A0A132P768</accession>
<reference evidence="9 17" key="4">
    <citation type="submission" date="2017-02" db="EMBL/GenBank/DDBJ databases">
        <title>Clonality and virulence of isolates of VRE in Hematopoietic Stem Cell Transplanted (HSCT) patients.</title>
        <authorList>
            <person name="Marchi A.P."/>
            <person name="Martins R.C."/>
            <person name="Marie S.K."/>
            <person name="Levin A.S."/>
            <person name="Costa S.F."/>
        </authorList>
    </citation>
    <scope>NUCLEOTIDE SEQUENCE [LARGE SCALE GENOMIC DNA]</scope>
    <source>
        <strain evidence="9 17">LIM1759</strain>
    </source>
</reference>
<dbReference type="EMBL" id="LEQJ01000011">
    <property type="protein sequence ID" value="RBS30029.1"/>
    <property type="molecule type" value="Genomic_DNA"/>
</dbReference>
<feature type="compositionally biased region" description="Basic and acidic residues" evidence="3">
    <location>
        <begin position="62"/>
        <end position="71"/>
    </location>
</feature>
<dbReference type="Proteomes" id="UP000070452">
    <property type="component" value="Unassembled WGS sequence"/>
</dbReference>
<evidence type="ECO:0000256" key="1">
    <source>
        <dbReference type="ARBA" id="ARBA00022801"/>
    </source>
</evidence>
<organism evidence="6 15">
    <name type="scientific">Enterococcus faecium</name>
    <name type="common">Streptococcus faecium</name>
    <dbReference type="NCBI Taxonomy" id="1352"/>
    <lineage>
        <taxon>Bacteria</taxon>
        <taxon>Bacillati</taxon>
        <taxon>Bacillota</taxon>
        <taxon>Bacilli</taxon>
        <taxon>Lactobacillales</taxon>
        <taxon>Enterococcaceae</taxon>
        <taxon>Enterococcus</taxon>
    </lineage>
</organism>
<reference evidence="6 15" key="2">
    <citation type="submission" date="2016-01" db="EMBL/GenBank/DDBJ databases">
        <title>Molecular Mechanisms for transfer of large genomic segments between Enterococcus faecium strains.</title>
        <authorList>
            <person name="Garcia-Solache M.A."/>
            <person name="Lebreton F."/>
            <person name="Mclaughlin R.E."/>
            <person name="Whiteaker J.D."/>
            <person name="Gilmore M.S."/>
            <person name="Rice L.B."/>
        </authorList>
    </citation>
    <scope>NUCLEOTIDE SEQUENCE [LARGE SCALE GENOMIC DNA]</scope>
    <source>
        <strain evidence="6 15">D344RRF x C68</strain>
    </source>
</reference>
<dbReference type="AlphaFoldDB" id="A0A132P768"/>
<reference evidence="8" key="10">
    <citation type="submission" date="2023-03" db="EMBL/GenBank/DDBJ databases">
        <authorList>
            <person name="Shen W."/>
            <person name="Cai J."/>
        </authorList>
    </citation>
    <scope>NUCLEOTIDE SEQUENCE</scope>
    <source>
        <strain evidence="8">B1010-2</strain>
    </source>
</reference>
<dbReference type="InterPro" id="IPR005754">
    <property type="entry name" value="Sortase"/>
</dbReference>
<evidence type="ECO:0000313" key="19">
    <source>
        <dbReference type="Proteomes" id="UP000249070"/>
    </source>
</evidence>
<evidence type="ECO:0000313" key="18">
    <source>
        <dbReference type="Proteomes" id="UP000194737"/>
    </source>
</evidence>
<reference evidence="10 18" key="5">
    <citation type="submission" date="2017-05" db="EMBL/GenBank/DDBJ databases">
        <title>The Genome Sequence of Enterococcus faecium 6F2_DIV0138.</title>
        <authorList>
            <consortium name="The Broad Institute Genomics Platform"/>
            <consortium name="The Broad Institute Genomic Center for Infectious Diseases"/>
            <person name="Earl A."/>
            <person name="Manson A."/>
            <person name="Schwartman J."/>
            <person name="Gilmore M."/>
            <person name="Abouelleil A."/>
            <person name="Cao P."/>
            <person name="Chapman S."/>
            <person name="Cusick C."/>
            <person name="Shea T."/>
            <person name="Young S."/>
            <person name="Neafsey D."/>
            <person name="Nusbaum C."/>
            <person name="Birren B."/>
        </authorList>
    </citation>
    <scope>NUCLEOTIDE SEQUENCE [LARGE SCALE GENOMIC DNA]</scope>
    <source>
        <strain evidence="10 18">6F2_DIV0138</strain>
    </source>
</reference>
<dbReference type="Proteomes" id="UP000289562">
    <property type="component" value="Unassembled WGS sequence"/>
</dbReference>
<evidence type="ECO:0000313" key="17">
    <source>
        <dbReference type="Proteomes" id="UP000191171"/>
    </source>
</evidence>
<dbReference type="STRING" id="1352.AL014_10200"/>
<evidence type="ECO:0000313" key="14">
    <source>
        <dbReference type="EMBL" id="SAY66270.1"/>
    </source>
</evidence>
<feature type="active site" description="Acyl-thioester intermediate" evidence="2">
    <location>
        <position position="214"/>
    </location>
</feature>
<dbReference type="PATRIC" id="fig|1352.657.peg.1825"/>
<reference evidence="13 21" key="6">
    <citation type="submission" date="2017-12" db="EMBL/GenBank/DDBJ databases">
        <title>A pool of 800 enterococci isolated from chicken carcass rinse samples from New Zealand.</title>
        <authorList>
            <person name="Zhang J."/>
            <person name="Rogers L."/>
            <person name="Midwinter A."/>
            <person name="French N."/>
        </authorList>
    </citation>
    <scope>NUCLEOTIDE SEQUENCE [LARGE SCALE GENOMIC DNA]</scope>
    <source>
        <strain evidence="13 21">EN697</strain>
    </source>
</reference>
<evidence type="ECO:0000313" key="5">
    <source>
        <dbReference type="EMBL" id="KAB7577233.1"/>
    </source>
</evidence>
<reference evidence="14 16" key="3">
    <citation type="submission" date="2016-04" db="EMBL/GenBank/DDBJ databases">
        <authorList>
            <person name="Millard A."/>
        </authorList>
    </citation>
    <scope>NUCLEOTIDE SEQUENCE [LARGE SCALE GENOMIC DNA]</scope>
    <source>
        <strain evidence="14">Isolate 22</strain>
    </source>
</reference>
<dbReference type="Proteomes" id="UP001260956">
    <property type="component" value="Unassembled WGS sequence"/>
</dbReference>